<keyword evidence="1" id="KW-0472">Membrane</keyword>
<feature type="transmembrane region" description="Helical" evidence="1">
    <location>
        <begin position="43"/>
        <end position="63"/>
    </location>
</feature>
<gene>
    <name evidence="2" type="ORF">LR48_Vigan09g068500</name>
</gene>
<dbReference type="AlphaFoldDB" id="A0A0L9VAC9"/>
<sequence length="422" mass="47055">MMREDASDFGNTEVEPNLGISFAVKDEKDVSDHELENDTRSLFLYKGMKILITLLILALVSLLKKGNKKDVVGALALHGRTKRKHGPSILITNGYCLLFHVMLQLFLAAGRSTPTLEHFFAAMDRDVVLDQLLLLAELLPLDGCFPFFNHHAPRHPLLVGCAELAAVREATAVWTLLEQLGRHPFSISRHSLLSMRVDGCWKCTTGLDRETPLGWMFAPGCLLLQGVRLLDKALMHACVFLSTYWSFLFASLSSKAVTAEFFPSSCTPSPFSFGRKMKNEWDAAAGCLSKETVTALPCSRELHSSAGPSRKPPPGLLHCFFSKVGRALCCVTESWTISIVVVDPFHERGVKFKLEKEIVDLSDYEDDDDKYTSQGLHRGKAISQIIEENQHPQRIEIIKRKRASNIEASTSTSTSFVDLFEK</sequence>
<protein>
    <submittedName>
        <fullName evidence="2">Uncharacterized protein</fullName>
    </submittedName>
</protein>
<reference evidence="3" key="1">
    <citation type="journal article" date="2015" name="Proc. Natl. Acad. Sci. U.S.A.">
        <title>Genome sequencing of adzuki bean (Vigna angularis) provides insight into high starch and low fat accumulation and domestication.</title>
        <authorList>
            <person name="Yang K."/>
            <person name="Tian Z."/>
            <person name="Chen C."/>
            <person name="Luo L."/>
            <person name="Zhao B."/>
            <person name="Wang Z."/>
            <person name="Yu L."/>
            <person name="Li Y."/>
            <person name="Sun Y."/>
            <person name="Li W."/>
            <person name="Chen Y."/>
            <person name="Li Y."/>
            <person name="Zhang Y."/>
            <person name="Ai D."/>
            <person name="Zhao J."/>
            <person name="Shang C."/>
            <person name="Ma Y."/>
            <person name="Wu B."/>
            <person name="Wang M."/>
            <person name="Gao L."/>
            <person name="Sun D."/>
            <person name="Zhang P."/>
            <person name="Guo F."/>
            <person name="Wang W."/>
            <person name="Li Y."/>
            <person name="Wang J."/>
            <person name="Varshney R.K."/>
            <person name="Wang J."/>
            <person name="Ling H.Q."/>
            <person name="Wan P."/>
        </authorList>
    </citation>
    <scope>NUCLEOTIDE SEQUENCE</scope>
    <source>
        <strain evidence="3">cv. Jingnong 6</strain>
    </source>
</reference>
<dbReference type="Gramene" id="KOM52026">
    <property type="protein sequence ID" value="KOM52026"/>
    <property type="gene ID" value="LR48_Vigan09g068500"/>
</dbReference>
<evidence type="ECO:0000313" key="2">
    <source>
        <dbReference type="EMBL" id="KOM52026.1"/>
    </source>
</evidence>
<organism evidence="2 3">
    <name type="scientific">Phaseolus angularis</name>
    <name type="common">Azuki bean</name>
    <name type="synonym">Vigna angularis</name>
    <dbReference type="NCBI Taxonomy" id="3914"/>
    <lineage>
        <taxon>Eukaryota</taxon>
        <taxon>Viridiplantae</taxon>
        <taxon>Streptophyta</taxon>
        <taxon>Embryophyta</taxon>
        <taxon>Tracheophyta</taxon>
        <taxon>Spermatophyta</taxon>
        <taxon>Magnoliopsida</taxon>
        <taxon>eudicotyledons</taxon>
        <taxon>Gunneridae</taxon>
        <taxon>Pentapetalae</taxon>
        <taxon>rosids</taxon>
        <taxon>fabids</taxon>
        <taxon>Fabales</taxon>
        <taxon>Fabaceae</taxon>
        <taxon>Papilionoideae</taxon>
        <taxon>50 kb inversion clade</taxon>
        <taxon>NPAAA clade</taxon>
        <taxon>indigoferoid/millettioid clade</taxon>
        <taxon>Phaseoleae</taxon>
        <taxon>Vigna</taxon>
    </lineage>
</organism>
<feature type="transmembrane region" description="Helical" evidence="1">
    <location>
        <begin position="89"/>
        <end position="109"/>
    </location>
</feature>
<dbReference type="Proteomes" id="UP000053144">
    <property type="component" value="Chromosome 9"/>
</dbReference>
<evidence type="ECO:0000313" key="3">
    <source>
        <dbReference type="Proteomes" id="UP000053144"/>
    </source>
</evidence>
<dbReference type="EMBL" id="CM003379">
    <property type="protein sequence ID" value="KOM52026.1"/>
    <property type="molecule type" value="Genomic_DNA"/>
</dbReference>
<keyword evidence="1" id="KW-1133">Transmembrane helix</keyword>
<keyword evidence="1" id="KW-0812">Transmembrane</keyword>
<name>A0A0L9VAC9_PHAAN</name>
<accession>A0A0L9VAC9</accession>
<evidence type="ECO:0000256" key="1">
    <source>
        <dbReference type="SAM" id="Phobius"/>
    </source>
</evidence>
<proteinExistence type="predicted"/>